<dbReference type="KEGG" id="tva:4769967"/>
<reference evidence="4" key="1">
    <citation type="submission" date="2006-10" db="EMBL/GenBank/DDBJ databases">
        <authorList>
            <person name="Amadeo P."/>
            <person name="Zhao Q."/>
            <person name="Wortman J."/>
            <person name="Fraser-Liggett C."/>
            <person name="Carlton J."/>
        </authorList>
    </citation>
    <scope>NUCLEOTIDE SEQUENCE</scope>
    <source>
        <strain evidence="4">G3</strain>
    </source>
</reference>
<dbReference type="EMBL" id="DS113309">
    <property type="protein sequence ID" value="EAY12007.1"/>
    <property type="molecule type" value="Genomic_DNA"/>
</dbReference>
<accession>A2E5T7</accession>
<dbReference type="Pfam" id="PF00501">
    <property type="entry name" value="AMP-binding"/>
    <property type="match status" value="1"/>
</dbReference>
<evidence type="ECO:0000256" key="1">
    <source>
        <dbReference type="ARBA" id="ARBA00022741"/>
    </source>
</evidence>
<dbReference type="InterPro" id="IPR000873">
    <property type="entry name" value="AMP-dep_synth/lig_dom"/>
</dbReference>
<dbReference type="GO" id="GO:0016020">
    <property type="term" value="C:membrane"/>
    <property type="evidence" value="ECO:0000318"/>
    <property type="project" value="GO_Central"/>
</dbReference>
<dbReference type="GO" id="GO:0005524">
    <property type="term" value="F:ATP binding"/>
    <property type="evidence" value="ECO:0007669"/>
    <property type="project" value="UniProtKB-KW"/>
</dbReference>
<evidence type="ECO:0000313" key="4">
    <source>
        <dbReference type="EMBL" id="EAY12007.1"/>
    </source>
</evidence>
<dbReference type="InterPro" id="IPR042099">
    <property type="entry name" value="ANL_N_sf"/>
</dbReference>
<evidence type="ECO:0000313" key="5">
    <source>
        <dbReference type="Proteomes" id="UP000001542"/>
    </source>
</evidence>
<feature type="domain" description="AMP-dependent synthetase/ligase" evidence="3">
    <location>
        <begin position="106"/>
        <end position="473"/>
    </location>
</feature>
<name>A2E5T7_TRIV3</name>
<dbReference type="SMR" id="A2E5T7"/>
<dbReference type="Proteomes" id="UP000001542">
    <property type="component" value="Unassembled WGS sequence"/>
</dbReference>
<dbReference type="OrthoDB" id="1700726at2759"/>
<dbReference type="SUPFAM" id="SSF56801">
    <property type="entry name" value="Acetyl-CoA synthetase-like"/>
    <property type="match status" value="1"/>
</dbReference>
<sequence>MGADASLVYDEADNLPEESKIMRSPTLNKFSKDRFQSRFPDAPQVGTLYDLLEYTKSIAPDLPFYGHRVYANGAWQNEFKSLNRVEFCGIRDAIGSYLIKNCPGINRNIGILSYNRMEWVEVQHACYAYGYIPVPIYDTFGWQNMLYIINFAHLTHVFIISTKVEQLLQNITDDCVLTDLIVIDAEDKPFDFSKYENHRINFHKFSECVEFPDRYPCRPPQPDTPAFIMFTSGTTGNPKGCVVTHENMISAAATAGYWVYNFSQNDSMLSYLPLAHIFEACMHAVGMKVLGYMGFYSGSLSRITEEFQIFKPTAIIGVTRVFERIQEGILSKVHAKGKFAEFVFKKAMSLKMFSINHLRCKHIPLIDSIFNPIKEATGGRVKFIVGGGSAMGGELQNFIRIALGCDVIQGYGLTETTGPCIAQTYTDYLTGNVGVPCACAECKLRSVSDMRYLVENGEGELLVRGPGVIKSYYNNEEETKSNFEDDWFKTGDIFKVTKTGQLSVIGRRKEIIKLSQGEYVSIQKLTSIYSTVPGVVQIYIHGGLTSRYLTAVVVTDIKCTTTEKEFVDLFNQKAIEYKLNGFEKIKGVYITHEEFSTSNGLLTPSMKLRRKCIEDRYIHELEKVESSIVQ</sequence>
<proteinExistence type="predicted"/>
<dbReference type="AlphaFoldDB" id="A2E5T7"/>
<dbReference type="VEuPathDB" id="TrichDB:TVAGG3_0256920"/>
<evidence type="ECO:0000259" key="3">
    <source>
        <dbReference type="Pfam" id="PF00501"/>
    </source>
</evidence>
<keyword evidence="2" id="KW-0067">ATP-binding</keyword>
<dbReference type="STRING" id="5722.A2E5T7"/>
<organism evidence="4 5">
    <name type="scientific">Trichomonas vaginalis (strain ATCC PRA-98 / G3)</name>
    <dbReference type="NCBI Taxonomy" id="412133"/>
    <lineage>
        <taxon>Eukaryota</taxon>
        <taxon>Metamonada</taxon>
        <taxon>Parabasalia</taxon>
        <taxon>Trichomonadida</taxon>
        <taxon>Trichomonadidae</taxon>
        <taxon>Trichomonas</taxon>
    </lineage>
</organism>
<gene>
    <name evidence="4" type="ORF">TVAG_271900</name>
</gene>
<dbReference type="InterPro" id="IPR020845">
    <property type="entry name" value="AMP-binding_CS"/>
</dbReference>
<dbReference type="PANTHER" id="PTHR43272:SF33">
    <property type="entry name" value="AMP-BINDING DOMAIN-CONTAINING PROTEIN-RELATED"/>
    <property type="match status" value="1"/>
</dbReference>
<dbReference type="PROSITE" id="PS00455">
    <property type="entry name" value="AMP_BINDING"/>
    <property type="match status" value="1"/>
</dbReference>
<dbReference type="RefSeq" id="XP_001324230.1">
    <property type="nucleotide sequence ID" value="XM_001324195.1"/>
</dbReference>
<dbReference type="PANTHER" id="PTHR43272">
    <property type="entry name" value="LONG-CHAIN-FATTY-ACID--COA LIGASE"/>
    <property type="match status" value="1"/>
</dbReference>
<keyword evidence="1" id="KW-0547">Nucleotide-binding</keyword>
<dbReference type="VEuPathDB" id="TrichDB:TVAG_271900"/>
<dbReference type="GO" id="GO:0005783">
    <property type="term" value="C:endoplasmic reticulum"/>
    <property type="evidence" value="ECO:0000318"/>
    <property type="project" value="GO_Central"/>
</dbReference>
<dbReference type="OMA" id="SHVYGLM"/>
<keyword evidence="5" id="KW-1185">Reference proteome</keyword>
<evidence type="ECO:0000256" key="2">
    <source>
        <dbReference type="ARBA" id="ARBA00022840"/>
    </source>
</evidence>
<protein>
    <submittedName>
        <fullName evidence="4">AMP-binding enzyme family protein</fullName>
    </submittedName>
</protein>
<dbReference type="eggNOG" id="KOG1256">
    <property type="taxonomic scope" value="Eukaryota"/>
</dbReference>
<dbReference type="InParanoid" id="A2E5T7"/>
<reference evidence="4" key="2">
    <citation type="journal article" date="2007" name="Science">
        <title>Draft genome sequence of the sexually transmitted pathogen Trichomonas vaginalis.</title>
        <authorList>
            <person name="Carlton J.M."/>
            <person name="Hirt R.P."/>
            <person name="Silva J.C."/>
            <person name="Delcher A.L."/>
            <person name="Schatz M."/>
            <person name="Zhao Q."/>
            <person name="Wortman J.R."/>
            <person name="Bidwell S.L."/>
            <person name="Alsmark U.C.M."/>
            <person name="Besteiro S."/>
            <person name="Sicheritz-Ponten T."/>
            <person name="Noel C.J."/>
            <person name="Dacks J.B."/>
            <person name="Foster P.G."/>
            <person name="Simillion C."/>
            <person name="Van de Peer Y."/>
            <person name="Miranda-Saavedra D."/>
            <person name="Barton G.J."/>
            <person name="Westrop G.D."/>
            <person name="Mueller S."/>
            <person name="Dessi D."/>
            <person name="Fiori P.L."/>
            <person name="Ren Q."/>
            <person name="Paulsen I."/>
            <person name="Zhang H."/>
            <person name="Bastida-Corcuera F.D."/>
            <person name="Simoes-Barbosa A."/>
            <person name="Brown M.T."/>
            <person name="Hayes R.D."/>
            <person name="Mukherjee M."/>
            <person name="Okumura C.Y."/>
            <person name="Schneider R."/>
            <person name="Smith A.J."/>
            <person name="Vanacova S."/>
            <person name="Villalvazo M."/>
            <person name="Haas B.J."/>
            <person name="Pertea M."/>
            <person name="Feldblyum T.V."/>
            <person name="Utterback T.R."/>
            <person name="Shu C.L."/>
            <person name="Osoegawa K."/>
            <person name="de Jong P.J."/>
            <person name="Hrdy I."/>
            <person name="Horvathova L."/>
            <person name="Zubacova Z."/>
            <person name="Dolezal P."/>
            <person name="Malik S.B."/>
            <person name="Logsdon J.M. Jr."/>
            <person name="Henze K."/>
            <person name="Gupta A."/>
            <person name="Wang C.C."/>
            <person name="Dunne R.L."/>
            <person name="Upcroft J.A."/>
            <person name="Upcroft P."/>
            <person name="White O."/>
            <person name="Salzberg S.L."/>
            <person name="Tang P."/>
            <person name="Chiu C.-H."/>
            <person name="Lee Y.-S."/>
            <person name="Embley T.M."/>
            <person name="Coombs G.H."/>
            <person name="Mottram J.C."/>
            <person name="Tachezy J."/>
            <person name="Fraser-Liggett C.M."/>
            <person name="Johnson P.J."/>
        </authorList>
    </citation>
    <scope>NUCLEOTIDE SEQUENCE [LARGE SCALE GENOMIC DNA]</scope>
    <source>
        <strain evidence="4">G3</strain>
    </source>
</reference>
<dbReference type="GO" id="GO:0004467">
    <property type="term" value="F:long-chain fatty acid-CoA ligase activity"/>
    <property type="evidence" value="ECO:0000318"/>
    <property type="project" value="GO_Central"/>
</dbReference>
<dbReference type="Gene3D" id="3.40.50.12780">
    <property type="entry name" value="N-terminal domain of ligase-like"/>
    <property type="match status" value="1"/>
</dbReference>